<reference evidence="1 2" key="1">
    <citation type="submission" date="2014-03" db="EMBL/GenBank/DDBJ databases">
        <title>Genomics of Bifidobacteria.</title>
        <authorList>
            <person name="Ventura M."/>
            <person name="Milani C."/>
            <person name="Lugli G.A."/>
        </authorList>
    </citation>
    <scope>NUCLEOTIDE SEQUENCE [LARGE SCALE GENOMIC DNA]</scope>
    <source>
        <strain evidence="1 2">DSM 23973</strain>
    </source>
</reference>
<evidence type="ECO:0000313" key="1">
    <source>
        <dbReference type="EMBL" id="KFI50597.1"/>
    </source>
</evidence>
<gene>
    <name evidence="1" type="ORF">BCAL_1735</name>
</gene>
<evidence type="ECO:0000313" key="2">
    <source>
        <dbReference type="Proteomes" id="UP000029072"/>
    </source>
</evidence>
<dbReference type="eggNOG" id="COG2023">
    <property type="taxonomic scope" value="Bacteria"/>
</dbReference>
<comment type="caution">
    <text evidence="1">The sequence shown here is derived from an EMBL/GenBank/DDBJ whole genome shotgun (WGS) entry which is preliminary data.</text>
</comment>
<protein>
    <submittedName>
        <fullName evidence="1">PhnA protein</fullName>
    </submittedName>
</protein>
<accession>A0A086ZVP7</accession>
<dbReference type="RefSeq" id="WP_052119144.1">
    <property type="nucleotide sequence ID" value="NZ_JDUV01000008.1"/>
</dbReference>
<dbReference type="STRING" id="1437609.BCAL_1735"/>
<dbReference type="Proteomes" id="UP000029072">
    <property type="component" value="Unassembled WGS sequence"/>
</dbReference>
<name>A0A086ZVP7_9BIFI</name>
<dbReference type="EMBL" id="JGYS01000028">
    <property type="protein sequence ID" value="KFI50597.1"/>
    <property type="molecule type" value="Genomic_DNA"/>
</dbReference>
<dbReference type="AlphaFoldDB" id="A0A086ZVP7"/>
<organism evidence="1 2">
    <name type="scientific">Bifidobacterium callitrichos DSM 23973</name>
    <dbReference type="NCBI Taxonomy" id="1437609"/>
    <lineage>
        <taxon>Bacteria</taxon>
        <taxon>Bacillati</taxon>
        <taxon>Actinomycetota</taxon>
        <taxon>Actinomycetes</taxon>
        <taxon>Bifidobacteriales</taxon>
        <taxon>Bifidobacteriaceae</taxon>
        <taxon>Bifidobacterium</taxon>
    </lineage>
</organism>
<sequence>MRGHCSRLDGNRAVEAHHLCAECEKLMVTTVRDIGNGYTALLLVATKQASVHMEGGVRAQASESSLPIRTGAWELCCEAERQMRLAAMAVGWKHASDEKTTVPAMCHAVLERIERLFHSADAGAWLAEFSDVNNRMLAMLEPPEPQVAFGVCPECGGVVWGEPDADYGDCVQCEAHVHRRMVADRLLAKLSVSTMEGTPTELSNECARAGIRIPASTIRSWIQRGHIHPNEDGRIPLSAIIPLLKQRAKYGLK</sequence>
<proteinExistence type="predicted"/>